<feature type="transmembrane region" description="Helical" evidence="1">
    <location>
        <begin position="93"/>
        <end position="116"/>
    </location>
</feature>
<feature type="transmembrane region" description="Helical" evidence="1">
    <location>
        <begin position="136"/>
        <end position="157"/>
    </location>
</feature>
<keyword evidence="1" id="KW-0472">Membrane</keyword>
<proteinExistence type="predicted"/>
<keyword evidence="1" id="KW-0812">Transmembrane</keyword>
<dbReference type="Proteomes" id="UP001501746">
    <property type="component" value="Unassembled WGS sequence"/>
</dbReference>
<evidence type="ECO:0000313" key="3">
    <source>
        <dbReference type="Proteomes" id="UP001501746"/>
    </source>
</evidence>
<feature type="transmembrane region" description="Helical" evidence="1">
    <location>
        <begin position="62"/>
        <end position="81"/>
    </location>
</feature>
<name>A0ABP4YQ80_9MICO</name>
<accession>A0ABP4YQ80</accession>
<dbReference type="EMBL" id="BAAANK010000001">
    <property type="protein sequence ID" value="GAA1822698.1"/>
    <property type="molecule type" value="Genomic_DNA"/>
</dbReference>
<comment type="caution">
    <text evidence="2">The sequence shown here is derived from an EMBL/GenBank/DDBJ whole genome shotgun (WGS) entry which is preliminary data.</text>
</comment>
<gene>
    <name evidence="2" type="ORF">GCM10009750_01390</name>
</gene>
<sequence length="170" mass="17028">MGRISLKPAVLIAIGGILLTAAYAGLGALQILVLNPLAAAPGLALHEIHAALEAAGESVSPLPVVIFVGSGLLLSLGVWLYSTASSSASPQVAAVLVLLILAFGAPAYFAASFAGGMALADAFAISGGDHSPWSNLLYLTSSAAFVSAIALPVVLALRSRRVSLSPRPST</sequence>
<evidence type="ECO:0000256" key="1">
    <source>
        <dbReference type="SAM" id="Phobius"/>
    </source>
</evidence>
<organism evidence="2 3">
    <name type="scientific">Agromyces salentinus</name>
    <dbReference type="NCBI Taxonomy" id="269421"/>
    <lineage>
        <taxon>Bacteria</taxon>
        <taxon>Bacillati</taxon>
        <taxon>Actinomycetota</taxon>
        <taxon>Actinomycetes</taxon>
        <taxon>Micrococcales</taxon>
        <taxon>Microbacteriaceae</taxon>
        <taxon>Agromyces</taxon>
    </lineage>
</organism>
<protein>
    <submittedName>
        <fullName evidence="2">Uncharacterized protein</fullName>
    </submittedName>
</protein>
<keyword evidence="3" id="KW-1185">Reference proteome</keyword>
<keyword evidence="1" id="KW-1133">Transmembrane helix</keyword>
<dbReference type="RefSeq" id="WP_212275200.1">
    <property type="nucleotide sequence ID" value="NZ_BAAANK010000001.1"/>
</dbReference>
<evidence type="ECO:0000313" key="2">
    <source>
        <dbReference type="EMBL" id="GAA1822698.1"/>
    </source>
</evidence>
<reference evidence="3" key="1">
    <citation type="journal article" date="2019" name="Int. J. Syst. Evol. Microbiol.">
        <title>The Global Catalogue of Microorganisms (GCM) 10K type strain sequencing project: providing services to taxonomists for standard genome sequencing and annotation.</title>
        <authorList>
            <consortium name="The Broad Institute Genomics Platform"/>
            <consortium name="The Broad Institute Genome Sequencing Center for Infectious Disease"/>
            <person name="Wu L."/>
            <person name="Ma J."/>
        </authorList>
    </citation>
    <scope>NUCLEOTIDE SEQUENCE [LARGE SCALE GENOMIC DNA]</scope>
    <source>
        <strain evidence="3">JCM 14323</strain>
    </source>
</reference>